<organism evidence="2 3">
    <name type="scientific">Candidatus Ornithocaccomicrobium faecavium</name>
    <dbReference type="NCBI Taxonomy" id="2840890"/>
    <lineage>
        <taxon>Bacteria</taxon>
        <taxon>Bacillati</taxon>
        <taxon>Bacillota</taxon>
        <taxon>Clostridia</taxon>
        <taxon>Candidatus Ornithocaccomicrobium</taxon>
    </lineage>
</organism>
<feature type="chain" id="PRO_5039154731" evidence="1">
    <location>
        <begin position="23"/>
        <end position="525"/>
    </location>
</feature>
<evidence type="ECO:0000313" key="3">
    <source>
        <dbReference type="Proteomes" id="UP000886884"/>
    </source>
</evidence>
<dbReference type="Gene3D" id="3.40.190.10">
    <property type="entry name" value="Periplasmic binding protein-like II"/>
    <property type="match status" value="2"/>
</dbReference>
<name>A0A9D1TDT8_9FIRM</name>
<dbReference type="EMBL" id="DVOT01000246">
    <property type="protein sequence ID" value="HIV29051.1"/>
    <property type="molecule type" value="Genomic_DNA"/>
</dbReference>
<dbReference type="PROSITE" id="PS51257">
    <property type="entry name" value="PROKAR_LIPOPROTEIN"/>
    <property type="match status" value="1"/>
</dbReference>
<comment type="caution">
    <text evidence="2">The sequence shown here is derived from an EMBL/GenBank/DDBJ whole genome shotgun (WGS) entry which is preliminary data.</text>
</comment>
<gene>
    <name evidence="2" type="ORF">IAA64_13905</name>
</gene>
<dbReference type="Proteomes" id="UP000886884">
    <property type="component" value="Unassembled WGS sequence"/>
</dbReference>
<reference evidence="2" key="1">
    <citation type="submission" date="2020-10" db="EMBL/GenBank/DDBJ databases">
        <authorList>
            <person name="Gilroy R."/>
        </authorList>
    </citation>
    <scope>NUCLEOTIDE SEQUENCE</scope>
    <source>
        <strain evidence="2">CHK183-6373</strain>
    </source>
</reference>
<evidence type="ECO:0000256" key="1">
    <source>
        <dbReference type="SAM" id="SignalP"/>
    </source>
</evidence>
<accession>A0A9D1TDT8</accession>
<evidence type="ECO:0000313" key="2">
    <source>
        <dbReference type="EMBL" id="HIV29051.1"/>
    </source>
</evidence>
<sequence>MKKFLALTIVAMLALACIPASALDLLSGADTYPLNSDKTITWYAESNLNPHEKYADWTESPFHTGLSEMLGVNIEWIIPTAGSTGSVFTNTLLADPANLPDIMMTYWMNDANLYLEDGIIWDLTPYIQEYAPAYYAFLQSNPAYDRAMKTDEGQYYTFGFFREDGGWNDTYLGPVIRTDWLEECGLEAPKTVSEFENVIRVFNEKYGAKFSFAWSRFQSTGISGAFGAFGASDETWFVQDGVVDLAQAQPEWRTYVSWLNKLWEEGLLDQDSLSLDDTSIKAKVHNDQVGISITSMGQLTNWNNERVADGKEPVWAGIQYPTGDDGTLSMVFGGPGIGTQTGVITTSADEETMKLCLQMLDYAYTAEGFLYWNFGKEGVSWEYGEDGEPQYTELLANDTDTDPVTKYGGATWGATCIQATKLLYEKNSEAAIAANDIWFYPNEDVTSYWKWPVGATFTLDESDELSLIGQSIGTYCTESFANFLTGAQDIDDDAAWEAHLESLKSHNYEEIKEIRQDCYDRYVAR</sequence>
<protein>
    <submittedName>
        <fullName evidence="2">Extracellular solute-binding protein</fullName>
    </submittedName>
</protein>
<dbReference type="AlphaFoldDB" id="A0A9D1TDT8"/>
<proteinExistence type="predicted"/>
<feature type="signal peptide" evidence="1">
    <location>
        <begin position="1"/>
        <end position="22"/>
    </location>
</feature>
<reference evidence="2" key="2">
    <citation type="journal article" date="2021" name="PeerJ">
        <title>Extensive microbial diversity within the chicken gut microbiome revealed by metagenomics and culture.</title>
        <authorList>
            <person name="Gilroy R."/>
            <person name="Ravi A."/>
            <person name="Getino M."/>
            <person name="Pursley I."/>
            <person name="Horton D.L."/>
            <person name="Alikhan N.F."/>
            <person name="Baker D."/>
            <person name="Gharbi K."/>
            <person name="Hall N."/>
            <person name="Watson M."/>
            <person name="Adriaenssens E.M."/>
            <person name="Foster-Nyarko E."/>
            <person name="Jarju S."/>
            <person name="Secka A."/>
            <person name="Antonio M."/>
            <person name="Oren A."/>
            <person name="Chaudhuri R.R."/>
            <person name="La Ragione R."/>
            <person name="Hildebrand F."/>
            <person name="Pallen M.J."/>
        </authorList>
    </citation>
    <scope>NUCLEOTIDE SEQUENCE</scope>
    <source>
        <strain evidence="2">CHK183-6373</strain>
    </source>
</reference>
<dbReference type="SUPFAM" id="SSF53850">
    <property type="entry name" value="Periplasmic binding protein-like II"/>
    <property type="match status" value="1"/>
</dbReference>
<keyword evidence="1" id="KW-0732">Signal</keyword>